<dbReference type="EMBL" id="JAYWIO010000001">
    <property type="protein sequence ID" value="KAK7291543.1"/>
    <property type="molecule type" value="Genomic_DNA"/>
</dbReference>
<keyword evidence="1" id="KW-1133">Transmembrane helix</keyword>
<dbReference type="AlphaFoldDB" id="A0AAN9PAI2"/>
<name>A0AAN9PAI2_CROPI</name>
<evidence type="ECO:0000313" key="2">
    <source>
        <dbReference type="EMBL" id="KAK7291543.1"/>
    </source>
</evidence>
<evidence type="ECO:0000256" key="1">
    <source>
        <dbReference type="SAM" id="Phobius"/>
    </source>
</evidence>
<feature type="transmembrane region" description="Helical" evidence="1">
    <location>
        <begin position="190"/>
        <end position="211"/>
    </location>
</feature>
<proteinExistence type="predicted"/>
<keyword evidence="1" id="KW-0812">Transmembrane</keyword>
<comment type="caution">
    <text evidence="2">The sequence shown here is derived from an EMBL/GenBank/DDBJ whole genome shotgun (WGS) entry which is preliminary data.</text>
</comment>
<keyword evidence="3" id="KW-1185">Reference proteome</keyword>
<protein>
    <submittedName>
        <fullName evidence="2">Uncharacterized protein</fullName>
    </submittedName>
</protein>
<keyword evidence="1" id="KW-0472">Membrane</keyword>
<evidence type="ECO:0000313" key="3">
    <source>
        <dbReference type="Proteomes" id="UP001372338"/>
    </source>
</evidence>
<accession>A0AAN9PAI2</accession>
<reference evidence="2 3" key="1">
    <citation type="submission" date="2024-01" db="EMBL/GenBank/DDBJ databases">
        <title>The genomes of 5 underutilized Papilionoideae crops provide insights into root nodulation and disease resistanc.</title>
        <authorList>
            <person name="Yuan L."/>
        </authorList>
    </citation>
    <scope>NUCLEOTIDE SEQUENCE [LARGE SCALE GENOMIC DNA]</scope>
    <source>
        <strain evidence="2">ZHUSHIDOU_FW_LH</strain>
        <tissue evidence="2">Leaf</tissue>
    </source>
</reference>
<organism evidence="2 3">
    <name type="scientific">Crotalaria pallida</name>
    <name type="common">Smooth rattlebox</name>
    <name type="synonym">Crotalaria striata</name>
    <dbReference type="NCBI Taxonomy" id="3830"/>
    <lineage>
        <taxon>Eukaryota</taxon>
        <taxon>Viridiplantae</taxon>
        <taxon>Streptophyta</taxon>
        <taxon>Embryophyta</taxon>
        <taxon>Tracheophyta</taxon>
        <taxon>Spermatophyta</taxon>
        <taxon>Magnoliopsida</taxon>
        <taxon>eudicotyledons</taxon>
        <taxon>Gunneridae</taxon>
        <taxon>Pentapetalae</taxon>
        <taxon>rosids</taxon>
        <taxon>fabids</taxon>
        <taxon>Fabales</taxon>
        <taxon>Fabaceae</taxon>
        <taxon>Papilionoideae</taxon>
        <taxon>50 kb inversion clade</taxon>
        <taxon>genistoids sensu lato</taxon>
        <taxon>core genistoids</taxon>
        <taxon>Crotalarieae</taxon>
        <taxon>Crotalaria</taxon>
    </lineage>
</organism>
<sequence length="221" mass="25265">MKSFQVKGKETEELQQIYSNLEQYWDSLNPSKSSRKYSSSPSNNTANVEAIRLENNSPRYLMSMLQQDQEAWTNDAAAQEMLRESLEAIQGGRLKGRRLFESDTSPPCEVSLCYHDDEYEYKYIGSKEQEEEEEHHCTSECHYSSSSSSSPYYDLLDDSMEKDKVSKRVEGMDNVVASVEERTNRGGYKVLFGVLAFAFLFLAICMSGGFYDHDEVILVPT</sequence>
<gene>
    <name evidence="2" type="ORF">RIF29_06776</name>
</gene>
<dbReference type="Proteomes" id="UP001372338">
    <property type="component" value="Unassembled WGS sequence"/>
</dbReference>